<dbReference type="AlphaFoldDB" id="A0A9W6TYK5"/>
<name>A0A9W6TYK5_9STRA</name>
<organism evidence="1 2">
    <name type="scientific">Phytophthora lilii</name>
    <dbReference type="NCBI Taxonomy" id="2077276"/>
    <lineage>
        <taxon>Eukaryota</taxon>
        <taxon>Sar</taxon>
        <taxon>Stramenopiles</taxon>
        <taxon>Oomycota</taxon>
        <taxon>Peronosporomycetes</taxon>
        <taxon>Peronosporales</taxon>
        <taxon>Peronosporaceae</taxon>
        <taxon>Phytophthora</taxon>
    </lineage>
</organism>
<reference evidence="1" key="1">
    <citation type="submission" date="2023-04" db="EMBL/GenBank/DDBJ databases">
        <title>Phytophthora lilii NBRC 32176.</title>
        <authorList>
            <person name="Ichikawa N."/>
            <person name="Sato H."/>
            <person name="Tonouchi N."/>
        </authorList>
    </citation>
    <scope>NUCLEOTIDE SEQUENCE</scope>
    <source>
        <strain evidence="1">NBRC 32176</strain>
    </source>
</reference>
<gene>
    <name evidence="1" type="ORF">Plil01_001033600</name>
</gene>
<keyword evidence="2" id="KW-1185">Reference proteome</keyword>
<protein>
    <submittedName>
        <fullName evidence="1">Unnamed protein product</fullName>
    </submittedName>
</protein>
<proteinExistence type="predicted"/>
<evidence type="ECO:0000313" key="2">
    <source>
        <dbReference type="Proteomes" id="UP001165083"/>
    </source>
</evidence>
<accession>A0A9W6TYK5</accession>
<evidence type="ECO:0000313" key="1">
    <source>
        <dbReference type="EMBL" id="GMF25109.1"/>
    </source>
</evidence>
<sequence length="121" mass="13560">MDFVQPQKMARVFLQYALSISQAIHREDFALVVFVFPRQTQCENGVGFFTDGVSERGVDPVTVGRLRVAIAELSGLVIAGDHIAYEQLTEELFARIMQEEVSLPPVRNLYRPLSSVYAANI</sequence>
<dbReference type="Proteomes" id="UP001165083">
    <property type="component" value="Unassembled WGS sequence"/>
</dbReference>
<dbReference type="OrthoDB" id="417175at2759"/>
<dbReference type="EMBL" id="BSXW01000542">
    <property type="protein sequence ID" value="GMF25109.1"/>
    <property type="molecule type" value="Genomic_DNA"/>
</dbReference>
<comment type="caution">
    <text evidence="1">The sequence shown here is derived from an EMBL/GenBank/DDBJ whole genome shotgun (WGS) entry which is preliminary data.</text>
</comment>